<feature type="non-terminal residue" evidence="1">
    <location>
        <position position="76"/>
    </location>
</feature>
<evidence type="ECO:0008006" key="3">
    <source>
        <dbReference type="Google" id="ProtNLM"/>
    </source>
</evidence>
<organism evidence="1 2">
    <name type="scientific">Escherichia marmotae</name>
    <dbReference type="NCBI Taxonomy" id="1499973"/>
    <lineage>
        <taxon>Bacteria</taxon>
        <taxon>Pseudomonadati</taxon>
        <taxon>Pseudomonadota</taxon>
        <taxon>Gammaproteobacteria</taxon>
        <taxon>Enterobacterales</taxon>
        <taxon>Enterobacteriaceae</taxon>
        <taxon>Escherichia</taxon>
    </lineage>
</organism>
<sequence length="76" mass="8767">KNAEGTVVGYFALHVFEKDLRGRPAAVVRAEAGTLREYRGNNRNVRIAINYLLRYWLAHPTRFLFYLGTLVHPSSY</sequence>
<dbReference type="EMBL" id="JANPXH010002144">
    <property type="protein sequence ID" value="MCR6680025.1"/>
    <property type="molecule type" value="Genomic_DNA"/>
</dbReference>
<evidence type="ECO:0000313" key="2">
    <source>
        <dbReference type="Proteomes" id="UP001206878"/>
    </source>
</evidence>
<feature type="non-terminal residue" evidence="1">
    <location>
        <position position="1"/>
    </location>
</feature>
<accession>A0AAW5N2X9</accession>
<evidence type="ECO:0000313" key="1">
    <source>
        <dbReference type="EMBL" id="MCR6680025.1"/>
    </source>
</evidence>
<dbReference type="Proteomes" id="UP001206878">
    <property type="component" value="Unassembled WGS sequence"/>
</dbReference>
<protein>
    <recommendedName>
        <fullName evidence="3">GNAT family N-acetyltransferase</fullName>
    </recommendedName>
</protein>
<comment type="caution">
    <text evidence="1">The sequence shown here is derived from an EMBL/GenBank/DDBJ whole genome shotgun (WGS) entry which is preliminary data.</text>
</comment>
<gene>
    <name evidence="1" type="ORF">NVV43_32310</name>
</gene>
<reference evidence="1" key="1">
    <citation type="submission" date="2022-07" db="EMBL/GenBank/DDBJ databases">
        <title>Diversity of ethanolamine utilization by human commensal Escherichia coli.</title>
        <authorList>
            <person name="Jubelin G."/>
        </authorList>
    </citation>
    <scope>NUCLEOTIDE SEQUENCE</scope>
    <source>
        <strain evidence="1">S1</strain>
    </source>
</reference>
<dbReference type="AlphaFoldDB" id="A0AAW5N2X9"/>
<proteinExistence type="predicted"/>
<name>A0AAW5N2X9_9ESCH</name>